<dbReference type="InterPro" id="IPR001926">
    <property type="entry name" value="TrpB-like_PALP"/>
</dbReference>
<proteinExistence type="predicted"/>
<dbReference type="GO" id="GO:0009097">
    <property type="term" value="P:isoleucine biosynthetic process"/>
    <property type="evidence" value="ECO:0007669"/>
    <property type="project" value="TreeGrafter"/>
</dbReference>
<dbReference type="RefSeq" id="XP_013414790.1">
    <property type="nucleotide sequence ID" value="XM_013559336.1"/>
</dbReference>
<gene>
    <name evidence="8 9 10 11" type="primary">LOC106176801</name>
</gene>
<dbReference type="Gene3D" id="3.40.50.1100">
    <property type="match status" value="2"/>
</dbReference>
<dbReference type="GeneID" id="106176801"/>
<feature type="domain" description="Tryptophan synthase beta chain-like PALP" evidence="6">
    <location>
        <begin position="41"/>
        <end position="318"/>
    </location>
</feature>
<evidence type="ECO:0000313" key="9">
    <source>
        <dbReference type="RefSeq" id="XP_013414797.1"/>
    </source>
</evidence>
<dbReference type="GO" id="GO:0003941">
    <property type="term" value="F:L-serine ammonia-lyase activity"/>
    <property type="evidence" value="ECO:0007669"/>
    <property type="project" value="TreeGrafter"/>
</dbReference>
<dbReference type="AlphaFoldDB" id="A0A1S3JWK2"/>
<dbReference type="SUPFAM" id="SSF53686">
    <property type="entry name" value="Tryptophan synthase beta subunit-like PLP-dependent enzymes"/>
    <property type="match status" value="1"/>
</dbReference>
<dbReference type="RefSeq" id="XP_013414797.1">
    <property type="nucleotide sequence ID" value="XM_013559343.1"/>
</dbReference>
<dbReference type="KEGG" id="lak:106176801"/>
<evidence type="ECO:0000256" key="2">
    <source>
        <dbReference type="ARBA" id="ARBA00022898"/>
    </source>
</evidence>
<dbReference type="Proteomes" id="UP000085678">
    <property type="component" value="Unplaced"/>
</dbReference>
<dbReference type="GO" id="GO:0004794">
    <property type="term" value="F:threonine deaminase activity"/>
    <property type="evidence" value="ECO:0007669"/>
    <property type="project" value="TreeGrafter"/>
</dbReference>
<accession>A0A1S3JWK2</accession>
<dbReference type="GO" id="GO:0006567">
    <property type="term" value="P:L-threonine catabolic process"/>
    <property type="evidence" value="ECO:0007669"/>
    <property type="project" value="TreeGrafter"/>
</dbReference>
<dbReference type="OrthoDB" id="4418812at2759"/>
<dbReference type="InterPro" id="IPR036052">
    <property type="entry name" value="TrpB-like_PALP_sf"/>
</dbReference>
<evidence type="ECO:0000313" key="10">
    <source>
        <dbReference type="RefSeq" id="XP_013414805.1"/>
    </source>
</evidence>
<dbReference type="PANTHER" id="PTHR48078">
    <property type="entry name" value="THREONINE DEHYDRATASE, MITOCHONDRIAL-RELATED"/>
    <property type="match status" value="1"/>
</dbReference>
<dbReference type="InterPro" id="IPR050147">
    <property type="entry name" value="Ser/Thr_Dehydratase"/>
</dbReference>
<name>A0A1S3JWK2_LINAN</name>
<dbReference type="GO" id="GO:0006565">
    <property type="term" value="P:L-serine catabolic process"/>
    <property type="evidence" value="ECO:0007669"/>
    <property type="project" value="TreeGrafter"/>
</dbReference>
<keyword evidence="3" id="KW-0456">Lyase</keyword>
<evidence type="ECO:0000313" key="7">
    <source>
        <dbReference type="Proteomes" id="UP000085678"/>
    </source>
</evidence>
<dbReference type="RefSeq" id="XP_013414805.1">
    <property type="nucleotide sequence ID" value="XM_013559351.1"/>
</dbReference>
<evidence type="ECO:0000256" key="5">
    <source>
        <dbReference type="ARBA" id="ARBA00042605"/>
    </source>
</evidence>
<evidence type="ECO:0000256" key="3">
    <source>
        <dbReference type="ARBA" id="ARBA00023239"/>
    </source>
</evidence>
<organism evidence="7 10">
    <name type="scientific">Lingula anatina</name>
    <name type="common">Brachiopod</name>
    <name type="synonym">Lingula unguis</name>
    <dbReference type="NCBI Taxonomy" id="7574"/>
    <lineage>
        <taxon>Eukaryota</taxon>
        <taxon>Metazoa</taxon>
        <taxon>Spiralia</taxon>
        <taxon>Lophotrochozoa</taxon>
        <taxon>Brachiopoda</taxon>
        <taxon>Linguliformea</taxon>
        <taxon>Lingulata</taxon>
        <taxon>Lingulida</taxon>
        <taxon>Linguloidea</taxon>
        <taxon>Lingulidae</taxon>
        <taxon>Lingula</taxon>
    </lineage>
</organism>
<dbReference type="STRING" id="7574.A0A1S3JWK2"/>
<reference evidence="8 9" key="1">
    <citation type="submission" date="2025-04" db="UniProtKB">
        <authorList>
            <consortium name="RefSeq"/>
        </authorList>
    </citation>
    <scope>IDENTIFICATION</scope>
    <source>
        <tissue evidence="8 9">Gonads</tissue>
    </source>
</reference>
<evidence type="ECO:0000259" key="6">
    <source>
        <dbReference type="Pfam" id="PF00291"/>
    </source>
</evidence>
<comment type="cofactor">
    <cofactor evidence="1">
        <name>pyridoxal 5'-phosphate</name>
        <dbReference type="ChEBI" id="CHEBI:597326"/>
    </cofactor>
</comment>
<dbReference type="PANTHER" id="PTHR48078:SF14">
    <property type="entry name" value="L-SERINE AMMONIA-LYASE"/>
    <property type="match status" value="1"/>
</dbReference>
<keyword evidence="2" id="KW-0663">Pyridoxal phosphate</keyword>
<evidence type="ECO:0000313" key="11">
    <source>
        <dbReference type="RefSeq" id="XP_013414813.1"/>
    </source>
</evidence>
<keyword evidence="7" id="KW-1185">Reference proteome</keyword>
<evidence type="ECO:0000256" key="4">
    <source>
        <dbReference type="ARBA" id="ARBA00041766"/>
    </source>
</evidence>
<evidence type="ECO:0000313" key="8">
    <source>
        <dbReference type="RefSeq" id="XP_013414790.1"/>
    </source>
</evidence>
<sequence>MADEELDAEKLQAAAKFVEESPLCVKTPLIKDAGIFFPTLPTLQSVRTLSLKLENMQVTGSFKVRGVSNQLQHLPASVTSGETKLITMSAGNYGKAFAYATARLGLQGLVIMPETAPANRVTVIQDLGAKVERCPTSELEPTVTRYVKEQGMLYLHSFDDFNLVAGHGSLGIEILADLSPEKPDIVLVCCGGGGLVAGTAAAIKFCGAPNCRVYAVEPVGACTMYDSFKMGCPASNSNVKTLAAGLAPPYAGKITYRLCKQFVEEILLVTDEEIVAAVAALYNAGLKVEPSGAAAFAALMAGKVPDFEGKNVVVVLTGGNVTPEELCQLLK</sequence>
<dbReference type="RefSeq" id="XP_013414813.1">
    <property type="nucleotide sequence ID" value="XM_013559359.1"/>
</dbReference>
<dbReference type="Pfam" id="PF00291">
    <property type="entry name" value="PALP"/>
    <property type="match status" value="1"/>
</dbReference>
<evidence type="ECO:0000256" key="1">
    <source>
        <dbReference type="ARBA" id="ARBA00001933"/>
    </source>
</evidence>
<protein>
    <recommendedName>
        <fullName evidence="4">L-serine deaminase</fullName>
    </recommendedName>
    <alternativeName>
        <fullName evidence="5">L-threonine dehydratase</fullName>
    </alternativeName>
</protein>